<feature type="modified residue" description="4-aspartylphosphate" evidence="2">
    <location>
        <position position="52"/>
    </location>
</feature>
<dbReference type="PROSITE" id="PS50110">
    <property type="entry name" value="RESPONSE_REGULATORY"/>
    <property type="match status" value="1"/>
</dbReference>
<proteinExistence type="predicted"/>
<protein>
    <submittedName>
        <fullName evidence="4">Response regulator</fullName>
    </submittedName>
</protein>
<evidence type="ECO:0000259" key="3">
    <source>
        <dbReference type="PROSITE" id="PS50110"/>
    </source>
</evidence>
<keyword evidence="1 2" id="KW-0597">Phosphoprotein</keyword>
<dbReference type="Gene3D" id="3.40.50.2300">
    <property type="match status" value="1"/>
</dbReference>
<dbReference type="AlphaFoldDB" id="A0A8J7TLN9"/>
<evidence type="ECO:0000256" key="1">
    <source>
        <dbReference type="ARBA" id="ARBA00022553"/>
    </source>
</evidence>
<accession>A0A8J7TLN9</accession>
<dbReference type="SUPFAM" id="SSF52172">
    <property type="entry name" value="CheY-like"/>
    <property type="match status" value="1"/>
</dbReference>
<dbReference type="Proteomes" id="UP000664277">
    <property type="component" value="Unassembled WGS sequence"/>
</dbReference>
<dbReference type="InterPro" id="IPR001789">
    <property type="entry name" value="Sig_transdc_resp-reg_receiver"/>
</dbReference>
<evidence type="ECO:0000313" key="5">
    <source>
        <dbReference type="Proteomes" id="UP000664277"/>
    </source>
</evidence>
<comment type="caution">
    <text evidence="4">The sequence shown here is derived from an EMBL/GenBank/DDBJ whole genome shotgun (WGS) entry which is preliminary data.</text>
</comment>
<dbReference type="Pfam" id="PF00072">
    <property type="entry name" value="Response_reg"/>
    <property type="match status" value="1"/>
</dbReference>
<dbReference type="InterPro" id="IPR011006">
    <property type="entry name" value="CheY-like_superfamily"/>
</dbReference>
<dbReference type="InterPro" id="IPR050595">
    <property type="entry name" value="Bact_response_regulator"/>
</dbReference>
<dbReference type="GO" id="GO:0000160">
    <property type="term" value="P:phosphorelay signal transduction system"/>
    <property type="evidence" value="ECO:0007669"/>
    <property type="project" value="InterPro"/>
</dbReference>
<organism evidence="4 5">
    <name type="scientific">Candidatus Obscuribacter phosphatis</name>
    <dbReference type="NCBI Taxonomy" id="1906157"/>
    <lineage>
        <taxon>Bacteria</taxon>
        <taxon>Bacillati</taxon>
        <taxon>Candidatus Melainabacteria</taxon>
        <taxon>Candidatus Obscuribacterales</taxon>
        <taxon>Candidatus Obscuribacteraceae</taxon>
        <taxon>Candidatus Obscuribacter</taxon>
    </lineage>
</organism>
<dbReference type="SMART" id="SM00448">
    <property type="entry name" value="REC"/>
    <property type="match status" value="1"/>
</dbReference>
<sequence>MRVLIIDDEEDTRQIACMSLSLLGGLDVIEAENGQDGVNKAAVEQPDVILLDMMMPMMDGPSTLEALRSNERTRNIPVIFLTAKAMTTEIERLKRMGARGVLTKPFDPTVLANQMRAILEG</sequence>
<dbReference type="EMBL" id="JAFLCK010000002">
    <property type="protein sequence ID" value="MBN8659218.1"/>
    <property type="molecule type" value="Genomic_DNA"/>
</dbReference>
<gene>
    <name evidence="4" type="ORF">J0M35_02565</name>
</gene>
<evidence type="ECO:0000256" key="2">
    <source>
        <dbReference type="PROSITE-ProRule" id="PRU00169"/>
    </source>
</evidence>
<name>A0A8J7TLN9_9BACT</name>
<dbReference type="PANTHER" id="PTHR44591:SF22">
    <property type="entry name" value="CHEY SUBFAMILY"/>
    <property type="match status" value="1"/>
</dbReference>
<dbReference type="PANTHER" id="PTHR44591">
    <property type="entry name" value="STRESS RESPONSE REGULATOR PROTEIN 1"/>
    <property type="match status" value="1"/>
</dbReference>
<reference evidence="4" key="1">
    <citation type="submission" date="2021-02" db="EMBL/GenBank/DDBJ databases">
        <title>Genome-Resolved Metagenomics of a Microbial Community Performing Photosynthetic Biological Nutrient Removal.</title>
        <authorList>
            <person name="Mcdaniel E.A."/>
        </authorList>
    </citation>
    <scope>NUCLEOTIDE SEQUENCE</scope>
    <source>
        <strain evidence="4">UWPOB_OBS1</strain>
    </source>
</reference>
<feature type="domain" description="Response regulatory" evidence="3">
    <location>
        <begin position="2"/>
        <end position="119"/>
    </location>
</feature>
<evidence type="ECO:0000313" key="4">
    <source>
        <dbReference type="EMBL" id="MBN8659218.1"/>
    </source>
</evidence>